<name>A0A1X0NEZ5_9TRYP</name>
<dbReference type="AlphaFoldDB" id="A0A1X0NEZ5"/>
<gene>
    <name evidence="1" type="ORF">TM35_001921010</name>
</gene>
<keyword evidence="2" id="KW-1185">Reference proteome</keyword>
<proteinExistence type="predicted"/>
<dbReference type="GeneID" id="39991771"/>
<protein>
    <submittedName>
        <fullName evidence="1">Putative voltage-dependent anion-selective channel</fullName>
    </submittedName>
</protein>
<evidence type="ECO:0000313" key="2">
    <source>
        <dbReference type="Proteomes" id="UP000192257"/>
    </source>
</evidence>
<dbReference type="Proteomes" id="UP000192257">
    <property type="component" value="Unassembled WGS sequence"/>
</dbReference>
<feature type="non-terminal residue" evidence="1">
    <location>
        <position position="122"/>
    </location>
</feature>
<sequence length="122" mass="13618">MFAPAKSLTLYKDFNKDAKDMLTKSYSDAQKWKVECKYKGPKDTFFVNPTATSDGKFSADLEYVPSQCGAAVKVTFLPSTCNAKITASYQDRGHKVEGIVSKQGEYEVSHECRLQGRFSSHT</sequence>
<dbReference type="EMBL" id="NBCO01000192">
    <property type="protein sequence ID" value="ORC79953.1"/>
    <property type="molecule type" value="Genomic_DNA"/>
</dbReference>
<evidence type="ECO:0000313" key="1">
    <source>
        <dbReference type="EMBL" id="ORC79953.1"/>
    </source>
</evidence>
<dbReference type="RefSeq" id="XP_028876716.1">
    <property type="nucleotide sequence ID" value="XM_029031991.1"/>
</dbReference>
<dbReference type="OrthoDB" id="269709at2759"/>
<dbReference type="VEuPathDB" id="TriTrypDB:TM35_001921010"/>
<dbReference type="Gene3D" id="2.40.160.10">
    <property type="entry name" value="Porin"/>
    <property type="match status" value="1"/>
</dbReference>
<dbReference type="InterPro" id="IPR023614">
    <property type="entry name" value="Porin_dom_sf"/>
</dbReference>
<accession>A0A1X0NEZ5</accession>
<reference evidence="1 2" key="1">
    <citation type="submission" date="2017-03" db="EMBL/GenBank/DDBJ databases">
        <title>An alternative strategy for trypanosome survival in the mammalian bloodstream revealed through genome and transcriptome analysis of the ubiquitous bovine parasite Trypanosoma (Megatrypanum) theileri.</title>
        <authorList>
            <person name="Kelly S."/>
            <person name="Ivens A."/>
            <person name="Mott A."/>
            <person name="O'Neill E."/>
            <person name="Emms D."/>
            <person name="Macleod O."/>
            <person name="Voorheis P."/>
            <person name="Matthews J."/>
            <person name="Matthews K."/>
            <person name="Carrington M."/>
        </authorList>
    </citation>
    <scope>NUCLEOTIDE SEQUENCE [LARGE SCALE GENOMIC DNA]</scope>
    <source>
        <strain evidence="1">Edinburgh</strain>
    </source>
</reference>
<comment type="caution">
    <text evidence="1">The sequence shown here is derived from an EMBL/GenBank/DDBJ whole genome shotgun (WGS) entry which is preliminary data.</text>
</comment>
<organism evidence="1 2">
    <name type="scientific">Trypanosoma theileri</name>
    <dbReference type="NCBI Taxonomy" id="67003"/>
    <lineage>
        <taxon>Eukaryota</taxon>
        <taxon>Discoba</taxon>
        <taxon>Euglenozoa</taxon>
        <taxon>Kinetoplastea</taxon>
        <taxon>Metakinetoplastina</taxon>
        <taxon>Trypanosomatida</taxon>
        <taxon>Trypanosomatidae</taxon>
        <taxon>Trypanosoma</taxon>
    </lineage>
</organism>